<dbReference type="SUPFAM" id="SSF55961">
    <property type="entry name" value="Bet v1-like"/>
    <property type="match status" value="1"/>
</dbReference>
<dbReference type="InterPro" id="IPR023393">
    <property type="entry name" value="START-like_dom_sf"/>
</dbReference>
<keyword evidence="2" id="KW-1185">Reference proteome</keyword>
<dbReference type="Gene3D" id="3.30.530.20">
    <property type="match status" value="1"/>
</dbReference>
<gene>
    <name evidence="1" type="ORF">GCM10025866_18740</name>
</gene>
<name>A0ABN6XQQ6_9MICO</name>
<evidence type="ECO:0000313" key="2">
    <source>
        <dbReference type="Proteomes" id="UP001321498"/>
    </source>
</evidence>
<proteinExistence type="predicted"/>
<sequence length="136" mass="14600">MTRETRHVSMRIERPAAEIYAFCVQPANLPRWAAGLGGSIASVDGRWIAQSPMGAVEVQFAPGNDFGVLDHRVTLEDGQTFDNPMRVIPDGDAAADVVFTLRWADGTAAEAFEADAAAVEADLRTLKRLLESDGAA</sequence>
<protein>
    <recommendedName>
        <fullName evidence="3">Polyketide cyclase</fullName>
    </recommendedName>
</protein>
<dbReference type="RefSeq" id="WP_286276073.1">
    <property type="nucleotide sequence ID" value="NZ_AP027731.1"/>
</dbReference>
<accession>A0ABN6XQQ6</accession>
<evidence type="ECO:0008006" key="3">
    <source>
        <dbReference type="Google" id="ProtNLM"/>
    </source>
</evidence>
<dbReference type="Proteomes" id="UP001321498">
    <property type="component" value="Chromosome"/>
</dbReference>
<dbReference type="EMBL" id="AP027731">
    <property type="protein sequence ID" value="BDZ45965.1"/>
    <property type="molecule type" value="Genomic_DNA"/>
</dbReference>
<organism evidence="1 2">
    <name type="scientific">Naasia aerilata</name>
    <dbReference type="NCBI Taxonomy" id="1162966"/>
    <lineage>
        <taxon>Bacteria</taxon>
        <taxon>Bacillati</taxon>
        <taxon>Actinomycetota</taxon>
        <taxon>Actinomycetes</taxon>
        <taxon>Micrococcales</taxon>
        <taxon>Microbacteriaceae</taxon>
        <taxon>Naasia</taxon>
    </lineage>
</organism>
<reference evidence="2" key="1">
    <citation type="journal article" date="2019" name="Int. J. Syst. Evol. Microbiol.">
        <title>The Global Catalogue of Microorganisms (GCM) 10K type strain sequencing project: providing services to taxonomists for standard genome sequencing and annotation.</title>
        <authorList>
            <consortium name="The Broad Institute Genomics Platform"/>
            <consortium name="The Broad Institute Genome Sequencing Center for Infectious Disease"/>
            <person name="Wu L."/>
            <person name="Ma J."/>
        </authorList>
    </citation>
    <scope>NUCLEOTIDE SEQUENCE [LARGE SCALE GENOMIC DNA]</scope>
    <source>
        <strain evidence="2">NBRC 108725</strain>
    </source>
</reference>
<evidence type="ECO:0000313" key="1">
    <source>
        <dbReference type="EMBL" id="BDZ45965.1"/>
    </source>
</evidence>